<feature type="transmembrane region" description="Helical" evidence="7">
    <location>
        <begin position="535"/>
        <end position="561"/>
    </location>
</feature>
<gene>
    <name evidence="8" type="ORF">WKV53_15270</name>
</gene>
<evidence type="ECO:0000256" key="1">
    <source>
        <dbReference type="ARBA" id="ARBA00001947"/>
    </source>
</evidence>
<feature type="transmembrane region" description="Helical" evidence="7">
    <location>
        <begin position="388"/>
        <end position="406"/>
    </location>
</feature>
<keyword evidence="3" id="KW-0645">Protease</keyword>
<evidence type="ECO:0000313" key="9">
    <source>
        <dbReference type="Proteomes" id="UP001371305"/>
    </source>
</evidence>
<keyword evidence="7" id="KW-0812">Transmembrane</keyword>
<keyword evidence="7" id="KW-1133">Transmembrane helix</keyword>
<comment type="cofactor">
    <cofactor evidence="1">
        <name>Zn(2+)</name>
        <dbReference type="ChEBI" id="CHEBI:29105"/>
    </cofactor>
</comment>
<feature type="transmembrane region" description="Helical" evidence="7">
    <location>
        <begin position="285"/>
        <end position="301"/>
    </location>
</feature>
<organism evidence="8 9">
    <name type="scientific">Luteolibacter soli</name>
    <dbReference type="NCBI Taxonomy" id="3135280"/>
    <lineage>
        <taxon>Bacteria</taxon>
        <taxon>Pseudomonadati</taxon>
        <taxon>Verrucomicrobiota</taxon>
        <taxon>Verrucomicrobiia</taxon>
        <taxon>Verrucomicrobiales</taxon>
        <taxon>Verrucomicrobiaceae</taxon>
        <taxon>Luteolibacter</taxon>
    </lineage>
</organism>
<feature type="transmembrane region" description="Helical" evidence="7">
    <location>
        <begin position="427"/>
        <end position="446"/>
    </location>
</feature>
<keyword evidence="9" id="KW-1185">Reference proteome</keyword>
<accession>A0ABU9AWU3</accession>
<evidence type="ECO:0000256" key="5">
    <source>
        <dbReference type="ARBA" id="ARBA00022833"/>
    </source>
</evidence>
<comment type="caution">
    <text evidence="8">The sequence shown here is derived from an EMBL/GenBank/DDBJ whole genome shotgun (WGS) entry which is preliminary data.</text>
</comment>
<keyword evidence="6" id="KW-0482">Metalloprotease</keyword>
<dbReference type="Proteomes" id="UP001371305">
    <property type="component" value="Unassembled WGS sequence"/>
</dbReference>
<evidence type="ECO:0000256" key="3">
    <source>
        <dbReference type="ARBA" id="ARBA00022670"/>
    </source>
</evidence>
<sequence>MSFGFALLALVFATGLPLFCAFIAVANVRRYRVKAHLIDSYQVPPDVRRRMAPWLNRLGHFGFRQMQLSRLESAGYAEAHRWILLNEEEKTYATLERTVPVSGAGASVSLTLFNALRDGTLVVTADRRITHHPPSWWQDVQRFFGTVTSQWKLHYSRIRGNKDRVLPPVDKFAGMLEADEEARHEAQVKGGEFVPTHSDPDILRLRFSRLPSRVLPLLADFFTGRSFRSATRRDVAAPAKARMDEGERVGGPVGLSLNQAVEQDLARYRALIAVRTSPLDHLRRIVVLLGTVAFFIALFGHDQPLQTALTVLCLAALHEAGHWVPMKLFRYKGVPPVFVPFTGATERGRKLHAPAWQQLVVLLGGPLPGLIAGLAMLAHGYFQPSTPLWLLDAAGMAVALNALHLLPVLPMDGGKVIDLLVFRDLPMLRPFFTVTASLSAFAAALILKSRVLRYIAAAMFGGVLWDLRTIQVVRGARKLPWAGEVNDESEALRRIFRGMREEGQGAFIGSEGWHKKIEALLMEVMRKRPAFVTRFAGGTLLAVSGAVPAMLMVGVLLGPVLGDAGRVVRNVEHVNEFRKSFPKENRHLSPEDRATLISLATETETGPEQTARPATDKPREAALQVLPVIAKRLDHLDWAKANIASRSNLFGARVLPIWVEVQCLQLERSASAGNRAETLERAEDMFGILAAAEPATSLERRELLSSIELRVLTVIEREACAGRLALADVERLDTLISARNVAPDPEVESLLLVAAWSEASRLSALADAAAQASLDPRFWRDLYPRIRVVRRLLEEQNTTLVPASVALARHWRNSRRVGDLPPSIGLKVSVDPGEASLILGFCENHRRLLWRRVVTLSALRLEDYRQKNHKFPDRWVYKVPGGAELQLKMDTESEPYIRLTDQSEQIQMAVPAWLTPPTLPLPRSIPSLDYDCPLFGSQMLPEVSSH</sequence>
<evidence type="ECO:0000256" key="4">
    <source>
        <dbReference type="ARBA" id="ARBA00022801"/>
    </source>
</evidence>
<evidence type="ECO:0008006" key="10">
    <source>
        <dbReference type="Google" id="ProtNLM"/>
    </source>
</evidence>
<name>A0ABU9AWU3_9BACT</name>
<keyword evidence="7" id="KW-0472">Membrane</keyword>
<dbReference type="PANTHER" id="PTHR39188">
    <property type="entry name" value="MEMBRANE-ASSOCIATED ZINC METALLOPROTEASE M50B"/>
    <property type="match status" value="1"/>
</dbReference>
<keyword evidence="5" id="KW-0862">Zinc</keyword>
<dbReference type="PANTHER" id="PTHR39188:SF3">
    <property type="entry name" value="STAGE IV SPORULATION PROTEIN FB"/>
    <property type="match status" value="1"/>
</dbReference>
<feature type="transmembrane region" description="Helical" evidence="7">
    <location>
        <begin position="359"/>
        <end position="382"/>
    </location>
</feature>
<reference evidence="8 9" key="1">
    <citation type="submission" date="2024-04" db="EMBL/GenBank/DDBJ databases">
        <title>Luteolibacter sp. isolated from soil.</title>
        <authorList>
            <person name="An J."/>
        </authorList>
    </citation>
    <scope>NUCLEOTIDE SEQUENCE [LARGE SCALE GENOMIC DNA]</scope>
    <source>
        <strain evidence="8 9">Y139</strain>
    </source>
</reference>
<evidence type="ECO:0000256" key="2">
    <source>
        <dbReference type="ARBA" id="ARBA00007931"/>
    </source>
</evidence>
<evidence type="ECO:0000313" key="8">
    <source>
        <dbReference type="EMBL" id="MEK7951875.1"/>
    </source>
</evidence>
<feature type="transmembrane region" description="Helical" evidence="7">
    <location>
        <begin position="6"/>
        <end position="28"/>
    </location>
</feature>
<evidence type="ECO:0000256" key="6">
    <source>
        <dbReference type="ARBA" id="ARBA00023049"/>
    </source>
</evidence>
<evidence type="ECO:0000256" key="7">
    <source>
        <dbReference type="SAM" id="Phobius"/>
    </source>
</evidence>
<proteinExistence type="inferred from homology"/>
<keyword evidence="4" id="KW-0378">Hydrolase</keyword>
<comment type="similarity">
    <text evidence="2">Belongs to the peptidase M50B family.</text>
</comment>
<dbReference type="EMBL" id="JBBUKT010000005">
    <property type="protein sequence ID" value="MEK7951875.1"/>
    <property type="molecule type" value="Genomic_DNA"/>
</dbReference>
<protein>
    <recommendedName>
        <fullName evidence="10">Peptidase M50 domain-containing protein</fullName>
    </recommendedName>
</protein>